<dbReference type="AlphaFoldDB" id="A0A2V4XSC7"/>
<sequence length="165" mass="19648">MKKYLLIALAAVFSVNCHGQDNGTKITKEKDTQITEQPKGTWKVDKEYDEYGNLIRYDSIYSWSSREKFDYPSTLDKDSLIESFKSRFFSNYSRFENHGFEDIFAQDSLFSQRFFNDDFFGSDFGKDFMDIDKITQDMIARQKQFLEKYKSEFIRPEVDIEEKNI</sequence>
<dbReference type="RefSeq" id="WP_110475594.1">
    <property type="nucleotide sequence ID" value="NZ_BMWQ01000003.1"/>
</dbReference>
<organism evidence="2 3">
    <name type="scientific">Winogradskyella epiphytica</name>
    <dbReference type="NCBI Taxonomy" id="262005"/>
    <lineage>
        <taxon>Bacteria</taxon>
        <taxon>Pseudomonadati</taxon>
        <taxon>Bacteroidota</taxon>
        <taxon>Flavobacteriia</taxon>
        <taxon>Flavobacteriales</taxon>
        <taxon>Flavobacteriaceae</taxon>
        <taxon>Winogradskyella</taxon>
    </lineage>
</organism>
<keyword evidence="3" id="KW-1185">Reference proteome</keyword>
<evidence type="ECO:0000256" key="1">
    <source>
        <dbReference type="SAM" id="SignalP"/>
    </source>
</evidence>
<gene>
    <name evidence="2" type="ORF">DFQ11_10351</name>
</gene>
<protein>
    <recommendedName>
        <fullName evidence="4">YARHG domain-containing protein</fullName>
    </recommendedName>
</protein>
<feature type="signal peptide" evidence="1">
    <location>
        <begin position="1"/>
        <end position="19"/>
    </location>
</feature>
<name>A0A2V4XSC7_9FLAO</name>
<evidence type="ECO:0000313" key="2">
    <source>
        <dbReference type="EMBL" id="PYE80971.1"/>
    </source>
</evidence>
<reference evidence="2 3" key="1">
    <citation type="submission" date="2018-06" db="EMBL/GenBank/DDBJ databases">
        <title>Genomic Encyclopedia of Type Strains, Phase III (KMG-III): the genomes of soil and plant-associated and newly described type strains.</title>
        <authorList>
            <person name="Whitman W."/>
        </authorList>
    </citation>
    <scope>NUCLEOTIDE SEQUENCE [LARGE SCALE GENOMIC DNA]</scope>
    <source>
        <strain evidence="2 3">CECT 7945</strain>
    </source>
</reference>
<accession>A0A2V4XSC7</accession>
<dbReference type="Proteomes" id="UP000248054">
    <property type="component" value="Unassembled WGS sequence"/>
</dbReference>
<evidence type="ECO:0000313" key="3">
    <source>
        <dbReference type="Proteomes" id="UP000248054"/>
    </source>
</evidence>
<dbReference type="OrthoDB" id="1452960at2"/>
<keyword evidence="1" id="KW-0732">Signal</keyword>
<proteinExistence type="predicted"/>
<evidence type="ECO:0008006" key="4">
    <source>
        <dbReference type="Google" id="ProtNLM"/>
    </source>
</evidence>
<dbReference type="EMBL" id="QJTD01000003">
    <property type="protein sequence ID" value="PYE80971.1"/>
    <property type="molecule type" value="Genomic_DNA"/>
</dbReference>
<comment type="caution">
    <text evidence="2">The sequence shown here is derived from an EMBL/GenBank/DDBJ whole genome shotgun (WGS) entry which is preliminary data.</text>
</comment>
<feature type="chain" id="PRO_5015870537" description="YARHG domain-containing protein" evidence="1">
    <location>
        <begin position="20"/>
        <end position="165"/>
    </location>
</feature>